<dbReference type="EMBL" id="JADBJN010000002">
    <property type="protein sequence ID" value="KAG5675179.1"/>
    <property type="molecule type" value="Genomic_DNA"/>
</dbReference>
<evidence type="ECO:0000256" key="7">
    <source>
        <dbReference type="ARBA" id="ARBA00082661"/>
    </source>
</evidence>
<dbReference type="InterPro" id="IPR005484">
    <property type="entry name" value="Ribosomal_uL18_bac/plant/anim"/>
</dbReference>
<dbReference type="GO" id="GO:0008097">
    <property type="term" value="F:5S rRNA binding"/>
    <property type="evidence" value="ECO:0007669"/>
    <property type="project" value="TreeGrafter"/>
</dbReference>
<dbReference type="PANTHER" id="PTHR12899">
    <property type="entry name" value="39S RIBOSOMAL PROTEIN L18, MITOCHONDRIAL"/>
    <property type="match status" value="1"/>
</dbReference>
<protein>
    <recommendedName>
        <fullName evidence="6">Large ribosomal subunit protein uL18m</fullName>
    </recommendedName>
    <alternativeName>
        <fullName evidence="7">39S ribosomal protein L18, mitochondrial</fullName>
    </alternativeName>
</protein>
<dbReference type="FunFam" id="3.30.420.80:FF:000005">
    <property type="entry name" value="39S ribosomal protein L18, mitochondrial"/>
    <property type="match status" value="1"/>
</dbReference>
<dbReference type="Gene3D" id="3.30.420.80">
    <property type="entry name" value="Ribosomal protein S11"/>
    <property type="match status" value="1"/>
</dbReference>
<proteinExistence type="inferred from homology"/>
<comment type="subcellular location">
    <subcellularLocation>
        <location evidence="1">Mitochondrion</location>
    </subcellularLocation>
</comment>
<reference evidence="8" key="1">
    <citation type="submission" date="2021-03" db="EMBL/GenBank/DDBJ databases">
        <title>Chromosome level genome of the anhydrobiotic midge Polypedilum vanderplanki.</title>
        <authorList>
            <person name="Yoshida Y."/>
            <person name="Kikawada T."/>
            <person name="Gusev O."/>
        </authorList>
    </citation>
    <scope>NUCLEOTIDE SEQUENCE</scope>
    <source>
        <strain evidence="8">NIAS01</strain>
        <tissue evidence="8">Whole body or cell culture</tissue>
    </source>
</reference>
<accession>A0A9J6C042</accession>
<dbReference type="PANTHER" id="PTHR12899:SF3">
    <property type="entry name" value="LARGE RIBOSOMAL SUBUNIT PROTEIN UL18M"/>
    <property type="match status" value="1"/>
</dbReference>
<evidence type="ECO:0000256" key="3">
    <source>
        <dbReference type="ARBA" id="ARBA00022980"/>
    </source>
</evidence>
<comment type="similarity">
    <text evidence="2">Belongs to the universal ribosomal protein uL18 family.</text>
</comment>
<evidence type="ECO:0000256" key="6">
    <source>
        <dbReference type="ARBA" id="ARBA00069051"/>
    </source>
</evidence>
<dbReference type="SUPFAM" id="SSF53137">
    <property type="entry name" value="Translational machinery components"/>
    <property type="match status" value="1"/>
</dbReference>
<evidence type="ECO:0000256" key="1">
    <source>
        <dbReference type="ARBA" id="ARBA00004173"/>
    </source>
</evidence>
<evidence type="ECO:0000256" key="4">
    <source>
        <dbReference type="ARBA" id="ARBA00023128"/>
    </source>
</evidence>
<dbReference type="Proteomes" id="UP001107558">
    <property type="component" value="Chromosome 2"/>
</dbReference>
<keyword evidence="3" id="KW-0689">Ribosomal protein</keyword>
<evidence type="ECO:0000313" key="8">
    <source>
        <dbReference type="EMBL" id="KAG5675179.1"/>
    </source>
</evidence>
<dbReference type="InterPro" id="IPR057268">
    <property type="entry name" value="Ribosomal_L18"/>
</dbReference>
<dbReference type="CDD" id="cd00432">
    <property type="entry name" value="Ribosomal_L18_L5e"/>
    <property type="match status" value="1"/>
</dbReference>
<dbReference type="GO" id="GO:0003735">
    <property type="term" value="F:structural constituent of ribosome"/>
    <property type="evidence" value="ECO:0007669"/>
    <property type="project" value="InterPro"/>
</dbReference>
<evidence type="ECO:0000256" key="2">
    <source>
        <dbReference type="ARBA" id="ARBA00007116"/>
    </source>
</evidence>
<dbReference type="OrthoDB" id="1932324at2759"/>
<dbReference type="GO" id="GO:0005743">
    <property type="term" value="C:mitochondrial inner membrane"/>
    <property type="evidence" value="ECO:0007669"/>
    <property type="project" value="UniProtKB-ARBA"/>
</dbReference>
<sequence>MVRPRVFPHNKQILKRIKNTVSPVESEKYIINRNPRNLEFLRIAAKPKGYHLDTPFSKECNYWHKLVVTPSAKFVTAQLVHHQNGPVIEASTKEWAIKKQLYKTSDLSAYTNLAKVFAQRCLESGIHEMSTKPYSGTKIEKFMEILQENGLNLNESPEINSKPDPNINRYQGRKMTPIDWKDIVEHH</sequence>
<comment type="caution">
    <text evidence="8">The sequence shown here is derived from an EMBL/GenBank/DDBJ whole genome shotgun (WGS) entry which is preliminary data.</text>
</comment>
<organism evidence="8 9">
    <name type="scientific">Polypedilum vanderplanki</name>
    <name type="common">Sleeping chironomid midge</name>
    <dbReference type="NCBI Taxonomy" id="319348"/>
    <lineage>
        <taxon>Eukaryota</taxon>
        <taxon>Metazoa</taxon>
        <taxon>Ecdysozoa</taxon>
        <taxon>Arthropoda</taxon>
        <taxon>Hexapoda</taxon>
        <taxon>Insecta</taxon>
        <taxon>Pterygota</taxon>
        <taxon>Neoptera</taxon>
        <taxon>Endopterygota</taxon>
        <taxon>Diptera</taxon>
        <taxon>Nematocera</taxon>
        <taxon>Chironomoidea</taxon>
        <taxon>Chironomidae</taxon>
        <taxon>Chironominae</taxon>
        <taxon>Polypedilum</taxon>
        <taxon>Polypedilum</taxon>
    </lineage>
</organism>
<keyword evidence="9" id="KW-1185">Reference proteome</keyword>
<keyword evidence="4" id="KW-0496">Mitochondrion</keyword>
<dbReference type="GO" id="GO:1990904">
    <property type="term" value="C:ribonucleoprotein complex"/>
    <property type="evidence" value="ECO:0007669"/>
    <property type="project" value="UniProtKB-KW"/>
</dbReference>
<dbReference type="AlphaFoldDB" id="A0A9J6C042"/>
<evidence type="ECO:0000256" key="5">
    <source>
        <dbReference type="ARBA" id="ARBA00023274"/>
    </source>
</evidence>
<dbReference type="InterPro" id="IPR036967">
    <property type="entry name" value="Ribosomal_uS11_sf"/>
</dbReference>
<dbReference type="GO" id="GO:0005840">
    <property type="term" value="C:ribosome"/>
    <property type="evidence" value="ECO:0007669"/>
    <property type="project" value="UniProtKB-KW"/>
</dbReference>
<gene>
    <name evidence="8" type="ORF">PVAND_005104</name>
</gene>
<dbReference type="GO" id="GO:0006412">
    <property type="term" value="P:translation"/>
    <property type="evidence" value="ECO:0007669"/>
    <property type="project" value="InterPro"/>
</dbReference>
<keyword evidence="5" id="KW-0687">Ribonucleoprotein</keyword>
<evidence type="ECO:0000313" key="9">
    <source>
        <dbReference type="Proteomes" id="UP001107558"/>
    </source>
</evidence>
<name>A0A9J6C042_POLVA</name>